<name>A0A1X6NYP6_PORUM</name>
<reference evidence="2 3" key="1">
    <citation type="submission" date="2017-03" db="EMBL/GenBank/DDBJ databases">
        <title>WGS assembly of Porphyra umbilicalis.</title>
        <authorList>
            <person name="Brawley S.H."/>
            <person name="Blouin N.A."/>
            <person name="Ficko-Blean E."/>
            <person name="Wheeler G.L."/>
            <person name="Lohr M."/>
            <person name="Goodson H.V."/>
            <person name="Jenkins J.W."/>
            <person name="Blaby-Haas C.E."/>
            <person name="Helliwell K.E."/>
            <person name="Chan C."/>
            <person name="Marriage T."/>
            <person name="Bhattacharya D."/>
            <person name="Klein A.S."/>
            <person name="Badis Y."/>
            <person name="Brodie J."/>
            <person name="Cao Y."/>
            <person name="Collen J."/>
            <person name="Dittami S.M."/>
            <person name="Gachon C.M."/>
            <person name="Green B.R."/>
            <person name="Karpowicz S."/>
            <person name="Kim J.W."/>
            <person name="Kudahl U."/>
            <person name="Lin S."/>
            <person name="Michel G."/>
            <person name="Mittag M."/>
            <person name="Olson B.J."/>
            <person name="Pangilinan J."/>
            <person name="Peng Y."/>
            <person name="Qiu H."/>
            <person name="Shu S."/>
            <person name="Singer J.T."/>
            <person name="Smith A.G."/>
            <person name="Sprecher B.N."/>
            <person name="Wagner V."/>
            <person name="Wang W."/>
            <person name="Wang Z.-Y."/>
            <person name="Yan J."/>
            <person name="Yarish C."/>
            <person name="Zoeuner-Riek S."/>
            <person name="Zhuang Y."/>
            <person name="Zou Y."/>
            <person name="Lindquist E.A."/>
            <person name="Grimwood J."/>
            <person name="Barry K."/>
            <person name="Rokhsar D.S."/>
            <person name="Schmutz J."/>
            <person name="Stiller J.W."/>
            <person name="Grossman A.R."/>
            <person name="Prochnik S.E."/>
        </authorList>
    </citation>
    <scope>NUCLEOTIDE SEQUENCE [LARGE SCALE GENOMIC DNA]</scope>
    <source>
        <strain evidence="2">4086291</strain>
    </source>
</reference>
<evidence type="ECO:0000313" key="2">
    <source>
        <dbReference type="EMBL" id="OSX73712.1"/>
    </source>
</evidence>
<proteinExistence type="predicted"/>
<organism evidence="2 3">
    <name type="scientific">Porphyra umbilicalis</name>
    <name type="common">Purple laver</name>
    <name type="synonym">Red alga</name>
    <dbReference type="NCBI Taxonomy" id="2786"/>
    <lineage>
        <taxon>Eukaryota</taxon>
        <taxon>Rhodophyta</taxon>
        <taxon>Bangiophyceae</taxon>
        <taxon>Bangiales</taxon>
        <taxon>Bangiaceae</taxon>
        <taxon>Porphyra</taxon>
    </lineage>
</organism>
<dbReference type="Proteomes" id="UP000218209">
    <property type="component" value="Unassembled WGS sequence"/>
</dbReference>
<protein>
    <submittedName>
        <fullName evidence="2">Uncharacterized protein</fullName>
    </submittedName>
</protein>
<feature type="compositionally biased region" description="Pro residues" evidence="1">
    <location>
        <begin position="420"/>
        <end position="453"/>
    </location>
</feature>
<evidence type="ECO:0000313" key="3">
    <source>
        <dbReference type="Proteomes" id="UP000218209"/>
    </source>
</evidence>
<accession>A0A1X6NYP6</accession>
<keyword evidence="3" id="KW-1185">Reference proteome</keyword>
<feature type="region of interest" description="Disordered" evidence="1">
    <location>
        <begin position="420"/>
        <end position="480"/>
    </location>
</feature>
<dbReference type="AlphaFoldDB" id="A0A1X6NYP6"/>
<evidence type="ECO:0000256" key="1">
    <source>
        <dbReference type="SAM" id="MobiDB-lite"/>
    </source>
</evidence>
<gene>
    <name evidence="2" type="ORF">BU14_0330s0002</name>
</gene>
<sequence>MAQGAVLCETGPARHVLWTGTGGSRGSRLRVHLQHLHFLTFWEVVSVSFRARIGGFASLTARELRWGAHSSACFGTVVVLCWRTEDHGRCIVSRRSSRRAGRPAMALYLLPFDRCPHDGCNRQKLREGVAVGVKVHSISGVVDARSLSRTCRQCGTHFKLGMTTYRTGFYKDVVVPVTLSALPIATEELDSSVGVRAHTITDNQLRVSNHHVFEASLAHLWYLHASQGRFSTETKATVRMSMGAEETLLVESDAFIGDEGDGALNQQIWASIVFYAAQLFEKRRGFNKVAWIPLFDANRAHSSQRLSLHSLCNRMVRVWQTHGYFHARHTYDKCLLPECIDFLVGDGVAMGGIVCGVERCLCPSANSKRFCAEKITNEELCAVVRQSTTLAPCAPPPCVAANALGGRRCWSLQAGSACDLPPPTPPPLPAPPHLAPPPRPPPPRAPPPAPSPPSARVDPPLEGDNSRCDRPQTCRPRCAP</sequence>
<dbReference type="EMBL" id="KV918982">
    <property type="protein sequence ID" value="OSX73712.1"/>
    <property type="molecule type" value="Genomic_DNA"/>
</dbReference>